<evidence type="ECO:0000313" key="3">
    <source>
        <dbReference type="Proteomes" id="UP000634476"/>
    </source>
</evidence>
<accession>A0A8J3SV81</accession>
<comment type="caution">
    <text evidence="2">The sequence shown here is derived from an EMBL/GenBank/DDBJ whole genome shotgun (WGS) entry which is preliminary data.</text>
</comment>
<organism evidence="2 3">
    <name type="scientific">Planobispora takensis</name>
    <dbReference type="NCBI Taxonomy" id="1367882"/>
    <lineage>
        <taxon>Bacteria</taxon>
        <taxon>Bacillati</taxon>
        <taxon>Actinomycetota</taxon>
        <taxon>Actinomycetes</taxon>
        <taxon>Streptosporangiales</taxon>
        <taxon>Streptosporangiaceae</taxon>
        <taxon>Planobispora</taxon>
    </lineage>
</organism>
<dbReference type="PIRSF" id="PIRSF017082">
    <property type="entry name" value="YflP"/>
    <property type="match status" value="1"/>
</dbReference>
<proteinExistence type="inferred from homology"/>
<evidence type="ECO:0000256" key="1">
    <source>
        <dbReference type="ARBA" id="ARBA00006987"/>
    </source>
</evidence>
<keyword evidence="3" id="KW-1185">Reference proteome</keyword>
<dbReference type="AlphaFoldDB" id="A0A8J3SV81"/>
<dbReference type="PANTHER" id="PTHR42928:SF3">
    <property type="entry name" value="UPF0065 PROTEIN YFLP"/>
    <property type="match status" value="1"/>
</dbReference>
<dbReference type="InterPro" id="IPR042100">
    <property type="entry name" value="Bug_dom1"/>
</dbReference>
<dbReference type="RefSeq" id="WP_203873866.1">
    <property type="nucleotide sequence ID" value="NZ_BOOK01000008.1"/>
</dbReference>
<dbReference type="Pfam" id="PF03401">
    <property type="entry name" value="TctC"/>
    <property type="match status" value="1"/>
</dbReference>
<name>A0A8J3SV81_9ACTN</name>
<dbReference type="InterPro" id="IPR005064">
    <property type="entry name" value="BUG"/>
</dbReference>
<dbReference type="SUPFAM" id="SSF53850">
    <property type="entry name" value="Periplasmic binding protein-like II"/>
    <property type="match status" value="1"/>
</dbReference>
<sequence length="343" mass="36122">MHRRRFFTLGALMLAAAAGCGRDEAPGPVTGRLSFITPAARGERWDRTARALASVVTAERLAAAAGVGNQPGETVVSLLDAFAVPSPPSTPFAREGRLLVAGMSTVTGAEMSGGVSVVESATPLARLVGDWAALVVAEGSPLRSFEDLAAALRRDPAGPAVGGREVGGSDHVLYGMIGQCLGVDVRLLDYVGYLDSADALEALHGGRLAALLGPARSFSGDVAAGRLRPLAVSAADRIDGIDAPTLLELEIRLEYSDWCGVLGPRRMSEADDEAAVALCDRVDASPRWRTLCAEQGWDRFYLSGGDFRQWLATETRRTREVLYDLGLLSASDTRCGAACVESH</sequence>
<dbReference type="EMBL" id="BOOK01000008">
    <property type="protein sequence ID" value="GIH99402.1"/>
    <property type="molecule type" value="Genomic_DNA"/>
</dbReference>
<protein>
    <submittedName>
        <fullName evidence="2">C4-dicarboxylate ABC transporter substrate-binding protein</fullName>
    </submittedName>
</protein>
<evidence type="ECO:0000313" key="2">
    <source>
        <dbReference type="EMBL" id="GIH99402.1"/>
    </source>
</evidence>
<dbReference type="Gene3D" id="3.40.190.10">
    <property type="entry name" value="Periplasmic binding protein-like II"/>
    <property type="match status" value="1"/>
</dbReference>
<dbReference type="PROSITE" id="PS51257">
    <property type="entry name" value="PROKAR_LIPOPROTEIN"/>
    <property type="match status" value="1"/>
</dbReference>
<comment type="similarity">
    <text evidence="1">Belongs to the UPF0065 (bug) family.</text>
</comment>
<dbReference type="Proteomes" id="UP000634476">
    <property type="component" value="Unassembled WGS sequence"/>
</dbReference>
<reference evidence="2" key="1">
    <citation type="submission" date="2021-01" db="EMBL/GenBank/DDBJ databases">
        <title>Whole genome shotgun sequence of Planobispora takensis NBRC 109077.</title>
        <authorList>
            <person name="Komaki H."/>
            <person name="Tamura T."/>
        </authorList>
    </citation>
    <scope>NUCLEOTIDE SEQUENCE</scope>
    <source>
        <strain evidence="2">NBRC 109077</strain>
    </source>
</reference>
<dbReference type="PANTHER" id="PTHR42928">
    <property type="entry name" value="TRICARBOXYLATE-BINDING PROTEIN"/>
    <property type="match status" value="1"/>
</dbReference>
<gene>
    <name evidence="2" type="ORF">Pta02_14110</name>
</gene>
<dbReference type="Gene3D" id="3.40.190.150">
    <property type="entry name" value="Bordetella uptake gene, domain 1"/>
    <property type="match status" value="1"/>
</dbReference>